<proteinExistence type="inferred from homology"/>
<dbReference type="SMART" id="SM00320">
    <property type="entry name" value="WD40"/>
    <property type="match status" value="4"/>
</dbReference>
<dbReference type="SUPFAM" id="SSF56219">
    <property type="entry name" value="DNase I-like"/>
    <property type="match status" value="1"/>
</dbReference>
<dbReference type="GO" id="GO:0046856">
    <property type="term" value="P:phosphatidylinositol dephosphorylation"/>
    <property type="evidence" value="ECO:0007669"/>
    <property type="project" value="InterPro"/>
</dbReference>
<dbReference type="AlphaFoldDB" id="A0AAD3HK85"/>
<organism evidence="4 5">
    <name type="scientific">Astrephomene gubernaculifera</name>
    <dbReference type="NCBI Taxonomy" id="47775"/>
    <lineage>
        <taxon>Eukaryota</taxon>
        <taxon>Viridiplantae</taxon>
        <taxon>Chlorophyta</taxon>
        <taxon>core chlorophytes</taxon>
        <taxon>Chlorophyceae</taxon>
        <taxon>CS clade</taxon>
        <taxon>Chlamydomonadales</taxon>
        <taxon>Astrephomenaceae</taxon>
        <taxon>Astrephomene</taxon>
    </lineage>
</organism>
<dbReference type="EMBL" id="BMAR01000006">
    <property type="protein sequence ID" value="GFR43882.1"/>
    <property type="molecule type" value="Genomic_DNA"/>
</dbReference>
<feature type="region of interest" description="Disordered" evidence="2">
    <location>
        <begin position="631"/>
        <end position="688"/>
    </location>
</feature>
<accession>A0AAD3HK85</accession>
<dbReference type="Gene3D" id="2.130.10.10">
    <property type="entry name" value="YVTN repeat-like/Quinoprotein amine dehydrogenase"/>
    <property type="match status" value="1"/>
</dbReference>
<feature type="non-terminal residue" evidence="4">
    <location>
        <position position="1"/>
    </location>
</feature>
<feature type="domain" description="Inositol polyphosphate-related phosphatase" evidence="3">
    <location>
        <begin position="451"/>
        <end position="866"/>
    </location>
</feature>
<evidence type="ECO:0000256" key="1">
    <source>
        <dbReference type="ARBA" id="ARBA00010768"/>
    </source>
</evidence>
<evidence type="ECO:0000313" key="4">
    <source>
        <dbReference type="EMBL" id="GFR43882.1"/>
    </source>
</evidence>
<comment type="similarity">
    <text evidence="1">Belongs to the inositol polyphosphate 5-phosphatase family.</text>
</comment>
<reference evidence="4 5" key="1">
    <citation type="journal article" date="2021" name="Sci. Rep.">
        <title>Genome sequencing of the multicellular alga Astrephomene provides insights into convergent evolution of germ-soma differentiation.</title>
        <authorList>
            <person name="Yamashita S."/>
            <person name="Yamamoto K."/>
            <person name="Matsuzaki R."/>
            <person name="Suzuki S."/>
            <person name="Yamaguchi H."/>
            <person name="Hirooka S."/>
            <person name="Minakuchi Y."/>
            <person name="Miyagishima S."/>
            <person name="Kawachi M."/>
            <person name="Toyoda A."/>
            <person name="Nozaki H."/>
        </authorList>
    </citation>
    <scope>NUCLEOTIDE SEQUENCE [LARGE SCALE GENOMIC DNA]</scope>
    <source>
        <strain evidence="4 5">NIES-4017</strain>
    </source>
</reference>
<dbReference type="InterPro" id="IPR036691">
    <property type="entry name" value="Endo/exonu/phosph_ase_sf"/>
</dbReference>
<evidence type="ECO:0000256" key="2">
    <source>
        <dbReference type="SAM" id="MobiDB-lite"/>
    </source>
</evidence>
<sequence>FELPAGPGVQRAAEDWDSAPAAALVLPPGVSDSPVTCMLVDPAGGSMWTGHKDGKVVRWSVWPGRVASYEHHWKAHNRSKVTCLALTPWGELWTGSAAGSLKVWQYLTGTAASRPPDRLLECRRSRLTLGPAARASAARAHSKVRLLAVGPGGRVVWSAGRTGLVLWGAYDGEFLGTLTPGQGAAQQQPGGGYEGGRTGGLGAYAGETGAGGFMLNGGVLEGAEINPQTGLESGLVSRPFVRRADPERCEDPEAPEVPVPAQVFKGLAGAAKFAAKLGKKIRQNFAGEAPGGGSDASGLGGGADLSGAPAGGAGAGKVVALVAGVDGAVVVAYQRGLLEKYTEWGRLLWSRDYGRGVRLHSAALVGCLLWLGCGDGVIRTAAAASGEPGRCWKAHDFPVVGLAHDAAGGGGSGLVYSLSENGSVRAWPAVPPGEAELLAWRDGLLPSLRRQPLVVLAATWNVNETRPAPQSLRTWLTPRAVGAEIVCVALQEVEMGTSSVARDAAITLISKSMLERGNQNAQWWSAELAAALGDTGQCWVRVALRQMSGLVAVVFCRAELQQHVGEVATANVACGVMGVGGNKGAVAVSMSVFRRRVMFVCSHFAAHQERVDERNDNYNKIVRTLHFDNTSKVAQQQQQQQQQLPSTEGGAADYGGSTTADLSDPDSTTPTTTTPSQDAPEDDGHGPGLSDAALLVWAGDFNYRINGGYREVVEAARAGELAALFARDQCRAEMEKGVIFRGLREPLLLGHPVFVPTYKFDKPKPGGEMVAGGGVGAGGGGSGGGGRGGAGQRLELQYDTSEKQRVPAWTDRIFYRGSRPGGLDVAEEEVQVSLARPEHYNCVLEVQDSDHKPVYALLQVQLPAYKQDQKRRHSLASAFAVHHAALAGPAAGAAAAPPAASPVQASTSLLQVRMNGGAFIDLRNSSAAAFLVTVAAERPAAGAPGGRAAAAPGPLPSWLEVSPTTFALPACEEAGGEAEGADAAHGRARVLVRVLGGDSHRLPEPVRLHFSLRPLWGLQTRVGAAGPTVTVALTHEVVRS</sequence>
<dbReference type="GO" id="GO:0004439">
    <property type="term" value="F:phosphatidylinositol-4,5-bisphosphate 5-phosphatase activity"/>
    <property type="evidence" value="ECO:0007669"/>
    <property type="project" value="TreeGrafter"/>
</dbReference>
<dbReference type="InterPro" id="IPR046985">
    <property type="entry name" value="IP5"/>
</dbReference>
<dbReference type="Proteomes" id="UP001054857">
    <property type="component" value="Unassembled WGS sequence"/>
</dbReference>
<dbReference type="InterPro" id="IPR015943">
    <property type="entry name" value="WD40/YVTN_repeat-like_dom_sf"/>
</dbReference>
<dbReference type="InterPro" id="IPR056454">
    <property type="entry name" value="Beta-prop_IP5PC_F"/>
</dbReference>
<dbReference type="SMART" id="SM00128">
    <property type="entry name" value="IPPc"/>
    <property type="match status" value="1"/>
</dbReference>
<dbReference type="InterPro" id="IPR001680">
    <property type="entry name" value="WD40_rpt"/>
</dbReference>
<dbReference type="PANTHER" id="PTHR11200:SF300">
    <property type="entry name" value="TYPE II INOSITOL 1,4,5-TRISPHOSPHATE 5-PHOSPHATASE"/>
    <property type="match status" value="1"/>
</dbReference>
<dbReference type="InterPro" id="IPR000300">
    <property type="entry name" value="IPPc"/>
</dbReference>
<gene>
    <name evidence="4" type="ORF">Agub_g5011</name>
</gene>
<dbReference type="Pfam" id="PF23754">
    <property type="entry name" value="Beta-prop_IP5PC_F"/>
    <property type="match status" value="1"/>
</dbReference>
<name>A0AAD3HK85_9CHLO</name>
<dbReference type="PANTHER" id="PTHR11200">
    <property type="entry name" value="INOSITOL 5-PHOSPHATASE"/>
    <property type="match status" value="1"/>
</dbReference>
<comment type="caution">
    <text evidence="4">The sequence shown here is derived from an EMBL/GenBank/DDBJ whole genome shotgun (WGS) entry which is preliminary data.</text>
</comment>
<evidence type="ECO:0000259" key="3">
    <source>
        <dbReference type="SMART" id="SM00128"/>
    </source>
</evidence>
<feature type="compositionally biased region" description="Low complexity" evidence="2">
    <location>
        <begin position="657"/>
        <end position="678"/>
    </location>
</feature>
<keyword evidence="5" id="KW-1185">Reference proteome</keyword>
<protein>
    <recommendedName>
        <fullName evidence="3">Inositol polyphosphate-related phosphatase domain-containing protein</fullName>
    </recommendedName>
</protein>
<dbReference type="SUPFAM" id="SSF50978">
    <property type="entry name" value="WD40 repeat-like"/>
    <property type="match status" value="1"/>
</dbReference>
<dbReference type="Pfam" id="PF22669">
    <property type="entry name" value="Exo_endo_phos2"/>
    <property type="match status" value="2"/>
</dbReference>
<evidence type="ECO:0000313" key="5">
    <source>
        <dbReference type="Proteomes" id="UP001054857"/>
    </source>
</evidence>
<dbReference type="InterPro" id="IPR036322">
    <property type="entry name" value="WD40_repeat_dom_sf"/>
</dbReference>
<dbReference type="Gene3D" id="3.60.10.10">
    <property type="entry name" value="Endonuclease/exonuclease/phosphatase"/>
    <property type="match status" value="1"/>
</dbReference>